<dbReference type="Proteomes" id="UP001324115">
    <property type="component" value="Unassembled WGS sequence"/>
</dbReference>
<dbReference type="AlphaFoldDB" id="A0AAN7GCL8"/>
<protein>
    <submittedName>
        <fullName evidence="1">Uncharacterized protein</fullName>
    </submittedName>
</protein>
<comment type="caution">
    <text evidence="1">The sequence shown here is derived from an EMBL/GenBank/DDBJ whole genome shotgun (WGS) entry which is preliminary data.</text>
</comment>
<dbReference type="PANTHER" id="PTHR35125">
    <property type="entry name" value="NEURON NAVIGATOR 1-LIKE-RELATED"/>
    <property type="match status" value="1"/>
</dbReference>
<dbReference type="PANTHER" id="PTHR35125:SF1">
    <property type="entry name" value="PROTEIN PATRONUS 2"/>
    <property type="match status" value="1"/>
</dbReference>
<dbReference type="GO" id="GO:0007346">
    <property type="term" value="P:regulation of mitotic cell cycle"/>
    <property type="evidence" value="ECO:0007669"/>
    <property type="project" value="InterPro"/>
</dbReference>
<evidence type="ECO:0000313" key="2">
    <source>
        <dbReference type="Proteomes" id="UP001324115"/>
    </source>
</evidence>
<accession>A0AAN7GCL8</accession>
<dbReference type="EMBL" id="JAXUIC010000001">
    <property type="protein sequence ID" value="KAK4607386.1"/>
    <property type="molecule type" value="Genomic_DNA"/>
</dbReference>
<gene>
    <name evidence="1" type="ORF">RGQ29_001289</name>
</gene>
<name>A0AAN7GCL8_QUERU</name>
<proteinExistence type="predicted"/>
<reference evidence="1 2" key="1">
    <citation type="journal article" date="2023" name="G3 (Bethesda)">
        <title>A haplotype-resolved chromosome-scale genome for Quercus rubra L. provides insights into the genetics of adaptive traits for red oak species.</title>
        <authorList>
            <person name="Kapoor B."/>
            <person name="Jenkins J."/>
            <person name="Schmutz J."/>
            <person name="Zhebentyayeva T."/>
            <person name="Kuelheim C."/>
            <person name="Coggeshall M."/>
            <person name="Heim C."/>
            <person name="Lasky J.R."/>
            <person name="Leites L."/>
            <person name="Islam-Faridi N."/>
            <person name="Romero-Severson J."/>
            <person name="DeLeo V.L."/>
            <person name="Lucas S.M."/>
            <person name="Lazic D."/>
            <person name="Gailing O."/>
            <person name="Carlson J."/>
            <person name="Staton M."/>
        </authorList>
    </citation>
    <scope>NUCLEOTIDE SEQUENCE [LARGE SCALE GENOMIC DNA]</scope>
    <source>
        <strain evidence="1">Pseudo-F2</strain>
    </source>
</reference>
<dbReference type="InterPro" id="IPR039326">
    <property type="entry name" value="Patronus"/>
</dbReference>
<organism evidence="1 2">
    <name type="scientific">Quercus rubra</name>
    <name type="common">Northern red oak</name>
    <name type="synonym">Quercus borealis</name>
    <dbReference type="NCBI Taxonomy" id="3512"/>
    <lineage>
        <taxon>Eukaryota</taxon>
        <taxon>Viridiplantae</taxon>
        <taxon>Streptophyta</taxon>
        <taxon>Embryophyta</taxon>
        <taxon>Tracheophyta</taxon>
        <taxon>Spermatophyta</taxon>
        <taxon>Magnoliopsida</taxon>
        <taxon>eudicotyledons</taxon>
        <taxon>Gunneridae</taxon>
        <taxon>Pentapetalae</taxon>
        <taxon>rosids</taxon>
        <taxon>fabids</taxon>
        <taxon>Fagales</taxon>
        <taxon>Fagaceae</taxon>
        <taxon>Quercus</taxon>
    </lineage>
</organism>
<sequence>MATRFAQRQLIIPNENFDVHPKKTTKKGDRKALNDITNKSSNIRRLLHDHKKCIESQQLSGMNSFYLDLVLPGHDSVCTAENQESKQAKADLYGPRCYPEPVELPMADLLDWTSPPCSPLHWDAPPHTPFGWESEVVEFVLKQEADI</sequence>
<keyword evidence="2" id="KW-1185">Reference proteome</keyword>
<evidence type="ECO:0000313" key="1">
    <source>
        <dbReference type="EMBL" id="KAK4607386.1"/>
    </source>
</evidence>